<dbReference type="PANTHER" id="PTHR30218:SF0">
    <property type="entry name" value="POLYPHOSPHATE KINASE"/>
    <property type="match status" value="1"/>
</dbReference>
<dbReference type="Pfam" id="PF13090">
    <property type="entry name" value="PP_kinase_C"/>
    <property type="match status" value="1"/>
</dbReference>
<dbReference type="InterPro" id="IPR041108">
    <property type="entry name" value="PP_kinase_C_1"/>
</dbReference>
<dbReference type="InterPro" id="IPR036832">
    <property type="entry name" value="PPK_N_dom_sf"/>
</dbReference>
<dbReference type="RefSeq" id="WP_012529466.1">
    <property type="nucleotide sequence ID" value="NC_011146.1"/>
</dbReference>
<dbReference type="STRING" id="404380.Gbem_1031"/>
<proteinExistence type="inferred from homology"/>
<dbReference type="GO" id="GO:0008976">
    <property type="term" value="F:polyphosphate kinase activity"/>
    <property type="evidence" value="ECO:0007669"/>
    <property type="project" value="UniProtKB-UniRule"/>
</dbReference>
<feature type="compositionally biased region" description="Basic residues" evidence="8">
    <location>
        <begin position="67"/>
        <end position="77"/>
    </location>
</feature>
<evidence type="ECO:0000313" key="13">
    <source>
        <dbReference type="EMBL" id="ACH38052.1"/>
    </source>
</evidence>
<organism evidence="13 14">
    <name type="scientific">Citrifermentans bemidjiense (strain ATCC BAA-1014 / DSM 16622 / JCM 12645 / Bem)</name>
    <name type="common">Geobacter bemidjiensis</name>
    <dbReference type="NCBI Taxonomy" id="404380"/>
    <lineage>
        <taxon>Bacteria</taxon>
        <taxon>Pseudomonadati</taxon>
        <taxon>Thermodesulfobacteriota</taxon>
        <taxon>Desulfuromonadia</taxon>
        <taxon>Geobacterales</taxon>
        <taxon>Geobacteraceae</taxon>
        <taxon>Citrifermentans</taxon>
    </lineage>
</organism>
<keyword evidence="14" id="KW-1185">Reference proteome</keyword>
<evidence type="ECO:0000259" key="9">
    <source>
        <dbReference type="Pfam" id="PF02503"/>
    </source>
</evidence>
<dbReference type="InterPro" id="IPR025198">
    <property type="entry name" value="PPK_N_dom"/>
</dbReference>
<dbReference type="Gene3D" id="3.30.870.10">
    <property type="entry name" value="Endonuclease Chain A"/>
    <property type="match status" value="2"/>
</dbReference>
<dbReference type="GO" id="GO:0006799">
    <property type="term" value="P:polyphosphate biosynthetic process"/>
    <property type="evidence" value="ECO:0007669"/>
    <property type="project" value="UniProtKB-UniRule"/>
</dbReference>
<keyword evidence="6" id="KW-0479">Metal-binding</keyword>
<dbReference type="SUPFAM" id="SSF140356">
    <property type="entry name" value="PPK N-terminal domain-like"/>
    <property type="match status" value="1"/>
</dbReference>
<name>B5EGI7_CITBB</name>
<evidence type="ECO:0000256" key="4">
    <source>
        <dbReference type="ARBA" id="ARBA00022777"/>
    </source>
</evidence>
<comment type="PTM">
    <text evidence="6 7">An intermediate of this reaction is the autophosphorylated ppk in which a phosphate is covalently linked to a histidine residue through a N-P bond.</text>
</comment>
<dbReference type="GO" id="GO:0009358">
    <property type="term" value="C:polyphosphate kinase complex"/>
    <property type="evidence" value="ECO:0007669"/>
    <property type="project" value="InterPro"/>
</dbReference>
<evidence type="ECO:0000256" key="3">
    <source>
        <dbReference type="ARBA" id="ARBA00022741"/>
    </source>
</evidence>
<comment type="cofactor">
    <cofactor evidence="6">
        <name>Mg(2+)</name>
        <dbReference type="ChEBI" id="CHEBI:18420"/>
    </cofactor>
</comment>
<feature type="binding site" evidence="6">
    <location>
        <position position="686"/>
    </location>
    <ligand>
        <name>ATP</name>
        <dbReference type="ChEBI" id="CHEBI:30616"/>
    </ligand>
</feature>
<evidence type="ECO:0000256" key="5">
    <source>
        <dbReference type="ARBA" id="ARBA00022840"/>
    </source>
</evidence>
<dbReference type="Gene3D" id="1.20.58.310">
    <property type="entry name" value="Polyphosphate kinase N-terminal domain"/>
    <property type="match status" value="1"/>
</dbReference>
<dbReference type="EMBL" id="CP001124">
    <property type="protein sequence ID" value="ACH38052.1"/>
    <property type="molecule type" value="Genomic_DNA"/>
</dbReference>
<comment type="catalytic activity">
    <reaction evidence="6 7">
        <text>[phosphate](n) + ATP = [phosphate](n+1) + ADP</text>
        <dbReference type="Rhea" id="RHEA:19573"/>
        <dbReference type="Rhea" id="RHEA-COMP:9859"/>
        <dbReference type="Rhea" id="RHEA-COMP:14280"/>
        <dbReference type="ChEBI" id="CHEBI:16838"/>
        <dbReference type="ChEBI" id="CHEBI:30616"/>
        <dbReference type="ChEBI" id="CHEBI:456216"/>
        <dbReference type="EC" id="2.7.4.1"/>
    </reaction>
</comment>
<evidence type="ECO:0000259" key="11">
    <source>
        <dbReference type="Pfam" id="PF13090"/>
    </source>
</evidence>
<dbReference type="KEGG" id="gbm:Gbem_1031"/>
<evidence type="ECO:0000256" key="2">
    <source>
        <dbReference type="ARBA" id="ARBA00022679"/>
    </source>
</evidence>
<keyword evidence="5 6" id="KW-0067">ATP-binding</keyword>
<dbReference type="AlphaFoldDB" id="B5EGI7"/>
<feature type="active site" description="Phosphohistidine intermediate" evidence="6">
    <location>
        <position position="556"/>
    </location>
</feature>
<feature type="binding site" evidence="6">
    <location>
        <position position="496"/>
    </location>
    <ligand>
        <name>Mg(2+)</name>
        <dbReference type="ChEBI" id="CHEBI:18420"/>
    </ligand>
</feature>
<gene>
    <name evidence="6 13" type="primary">ppk</name>
    <name evidence="13" type="ordered locus">Gbem_1031</name>
</gene>
<dbReference type="PANTHER" id="PTHR30218">
    <property type="entry name" value="POLYPHOSPHATE KINASE"/>
    <property type="match status" value="1"/>
</dbReference>
<feature type="domain" description="Polyphosphate kinase C-terminal" evidence="11">
    <location>
        <begin position="628"/>
        <end position="791"/>
    </location>
</feature>
<dbReference type="EC" id="2.7.4.1" evidence="6 7"/>
<dbReference type="Pfam" id="PF02503">
    <property type="entry name" value="PP_kinase"/>
    <property type="match status" value="1"/>
</dbReference>
<keyword evidence="4 6" id="KW-0418">Kinase</keyword>
<dbReference type="Pfam" id="PF17941">
    <property type="entry name" value="PP_kinase_C_1"/>
    <property type="match status" value="1"/>
</dbReference>
<dbReference type="InterPro" id="IPR003414">
    <property type="entry name" value="PP_kinase"/>
</dbReference>
<accession>B5EGI7</accession>
<feature type="domain" description="Polyphosphate kinase N-terminal" evidence="10">
    <location>
        <begin position="132"/>
        <end position="236"/>
    </location>
</feature>
<dbReference type="InterPro" id="IPR025200">
    <property type="entry name" value="PPK_C_dom2"/>
</dbReference>
<dbReference type="NCBIfam" id="TIGR03705">
    <property type="entry name" value="poly_P_kin"/>
    <property type="match status" value="1"/>
</dbReference>
<dbReference type="CDD" id="cd09168">
    <property type="entry name" value="PLDc_PaPPK1_C2_like"/>
    <property type="match status" value="1"/>
</dbReference>
<feature type="binding site" evidence="6">
    <location>
        <position position="589"/>
    </location>
    <ligand>
        <name>ATP</name>
        <dbReference type="ChEBI" id="CHEBI:30616"/>
    </ligand>
</feature>
<keyword evidence="6" id="KW-0460">Magnesium</keyword>
<feature type="domain" description="Polyphosphate kinase middle" evidence="9">
    <location>
        <begin position="246"/>
        <end position="424"/>
    </location>
</feature>
<dbReference type="InterPro" id="IPR024953">
    <property type="entry name" value="PP_kinase_middle"/>
</dbReference>
<evidence type="ECO:0000259" key="12">
    <source>
        <dbReference type="Pfam" id="PF17941"/>
    </source>
</evidence>
<feature type="domain" description="Polyphosphate kinase C-terminal" evidence="12">
    <location>
        <begin position="450"/>
        <end position="614"/>
    </location>
</feature>
<dbReference type="GO" id="GO:0046872">
    <property type="term" value="F:metal ion binding"/>
    <property type="evidence" value="ECO:0007669"/>
    <property type="project" value="UniProtKB-KW"/>
</dbReference>
<comment type="function">
    <text evidence="6 7">Catalyzes the reversible transfer of the terminal phosphate of ATP to form a long-chain polyphosphate (polyP).</text>
</comment>
<feature type="region of interest" description="Disordered" evidence="8">
    <location>
        <begin position="777"/>
        <end position="799"/>
    </location>
</feature>
<evidence type="ECO:0000256" key="1">
    <source>
        <dbReference type="ARBA" id="ARBA00022553"/>
    </source>
</evidence>
<dbReference type="NCBIfam" id="NF003921">
    <property type="entry name" value="PRK05443.2-2"/>
    <property type="match status" value="1"/>
</dbReference>
<reference evidence="13 14" key="2">
    <citation type="journal article" date="2010" name="BMC Genomics">
        <title>The genome of Geobacter bemidjiensis, exemplar for the subsurface clade of Geobacter species that predominate in Fe(III)-reducing subsurface environments.</title>
        <authorList>
            <person name="Aklujkar M."/>
            <person name="Young N.D."/>
            <person name="Holmes D."/>
            <person name="Chavan M."/>
            <person name="Risso C."/>
            <person name="Kiss H.E."/>
            <person name="Han C.S."/>
            <person name="Land M.L."/>
            <person name="Lovley D.R."/>
        </authorList>
    </citation>
    <scope>NUCLEOTIDE SEQUENCE [LARGE SCALE GENOMIC DNA]</scope>
    <source>
        <strain evidence="14">ATCC BAA-1014 / DSM 16622 / JCM 12645 / Bem</strain>
    </source>
</reference>
<feature type="compositionally biased region" description="Basic residues" evidence="8">
    <location>
        <begin position="88"/>
        <end position="104"/>
    </location>
</feature>
<dbReference type="Pfam" id="PF13089">
    <property type="entry name" value="PP_kinase_N"/>
    <property type="match status" value="1"/>
</dbReference>
<dbReference type="SUPFAM" id="SSF56024">
    <property type="entry name" value="Phospholipase D/nuclease"/>
    <property type="match status" value="2"/>
</dbReference>
<evidence type="ECO:0000313" key="14">
    <source>
        <dbReference type="Proteomes" id="UP000008825"/>
    </source>
</evidence>
<sequence length="822" mass="91955">METKSVVPKDEPEVELLQLAEEAEKTPVSTLEFPAITPPASEQDAPAEAIVDALTVASAETPAKNSGTKKKAPKAKAPKSDSAGGRGGKAKSAKSKANKQKTAKAKGAAKGAVAPKPSEPEAEFDLGDSQWYLNRELTWLEFNRRVLHEAIDERTPLLERLKFVAIVSGNLDEFYMKRIGGLKQQIGAGLHELTLDGRTPLQQVTECRSMIREIEAQKRDAFKAALQLLETKGIVIESYATLSVKEKKQLREHYYANIYPLLTPQSIDPAHPFPFISNLSLNLLVALRYPKARETSLARVKVPVGLGTPRFIRVGKGDHFIPLEQVMMNNLDMLFPGMLIVSCEIFRVTRNANTEKDEEEADDLMAMIESELKERKFAPIVRLEVGAGMEPLHRGRLAAELELDEANDVFEVQGMLALRDLFEISKLDYPRLHDPPHHPIDHPQLLASRNIFHTIRDAGAILLQHPYVSFSTSVERFLREAGTDPKVRAIKMTLYRTSSQSRIIDALILAAQNGKQVAVVVELKARFDEAANIRFAELMEEAGIHVTYGVVGLKTHCKVILVVRQDYQGLRRYVHVGTGNYHTETARIYSDIGLITCDEVIAQDVTELFNYLTTGFSAKRNYRAVMPAPKLLKKALLARIEREVALHLESGGGVIQFKMNALEDGDIVKALYRASMAGVKVDLYVRDTCRLRPGIPRLSDHIRVVSIVGRFLEHARLYYFRNGGAEEYFIASADAMKRNLEARVEILCPVTAPELIAELRAVFDCYDADHRSAWDMQPDGSYLQRNPAEEESGEGTHQMLITQAQKRLKESLKQKKKSLQQR</sequence>
<keyword evidence="3 6" id="KW-0547">Nucleotide-binding</keyword>
<evidence type="ECO:0000256" key="7">
    <source>
        <dbReference type="RuleBase" id="RU003800"/>
    </source>
</evidence>
<feature type="binding site" evidence="6">
    <location>
        <position position="170"/>
    </location>
    <ligand>
        <name>ATP</name>
        <dbReference type="ChEBI" id="CHEBI:30616"/>
    </ligand>
</feature>
<dbReference type="CDD" id="cd09165">
    <property type="entry name" value="PLDc_PaPPK1_C1_like"/>
    <property type="match status" value="1"/>
</dbReference>
<protein>
    <recommendedName>
        <fullName evidence="6 7">Polyphosphate kinase</fullName>
        <ecNumber evidence="6 7">2.7.4.1</ecNumber>
    </recommendedName>
    <alternativeName>
        <fullName evidence="6">ATP-polyphosphate phosphotransferase</fullName>
    </alternativeName>
    <alternativeName>
        <fullName evidence="6">Polyphosphoric acid kinase</fullName>
    </alternativeName>
</protein>
<reference evidence="13 14" key="1">
    <citation type="submission" date="2008-07" db="EMBL/GenBank/DDBJ databases">
        <title>Complete sequence of Geobacter bemidjiensis BEM.</title>
        <authorList>
            <consortium name="US DOE Joint Genome Institute"/>
            <person name="Lucas S."/>
            <person name="Copeland A."/>
            <person name="Lapidus A."/>
            <person name="Glavina del Rio T."/>
            <person name="Dalin E."/>
            <person name="Tice H."/>
            <person name="Bruce D."/>
            <person name="Goodwin L."/>
            <person name="Pitluck S."/>
            <person name="Kiss H."/>
            <person name="Brettin T."/>
            <person name="Detter J.C."/>
            <person name="Han C."/>
            <person name="Kuske C.R."/>
            <person name="Schmutz J."/>
            <person name="Larimer F."/>
            <person name="Land M."/>
            <person name="Hauser L."/>
            <person name="Kyrpides N."/>
            <person name="Lykidis A."/>
            <person name="Lovley D."/>
            <person name="Richardson P."/>
        </authorList>
    </citation>
    <scope>NUCLEOTIDE SEQUENCE [LARGE SCALE GENOMIC DNA]</scope>
    <source>
        <strain evidence="14">ATCC BAA-1014 / DSM 16622 / JCM 12645 / Bem</strain>
    </source>
</reference>
<dbReference type="InterPro" id="IPR036830">
    <property type="entry name" value="PP_kinase_middle_dom_sf"/>
</dbReference>
<dbReference type="SUPFAM" id="SSF143724">
    <property type="entry name" value="PHP14-like"/>
    <property type="match status" value="1"/>
</dbReference>
<feature type="compositionally biased region" description="Low complexity" evidence="8">
    <location>
        <begin position="105"/>
        <end position="116"/>
    </location>
</feature>
<dbReference type="eggNOG" id="COG0855">
    <property type="taxonomic scope" value="Bacteria"/>
</dbReference>
<comment type="similarity">
    <text evidence="6 7">Belongs to the polyphosphate kinase 1 (PPK1) family.</text>
</comment>
<evidence type="ECO:0000256" key="6">
    <source>
        <dbReference type="HAMAP-Rule" id="MF_00347"/>
    </source>
</evidence>
<feature type="binding site" evidence="6">
    <location>
        <position position="714"/>
    </location>
    <ligand>
        <name>ATP</name>
        <dbReference type="ChEBI" id="CHEBI:30616"/>
    </ligand>
</feature>
<dbReference type="HAMAP" id="MF_00347">
    <property type="entry name" value="Polyphosphate_kinase"/>
    <property type="match status" value="1"/>
</dbReference>
<keyword evidence="2 6" id="KW-0808">Transferase</keyword>
<dbReference type="Gene3D" id="3.30.1840.10">
    <property type="entry name" value="Polyphosphate kinase middle domain"/>
    <property type="match status" value="1"/>
</dbReference>
<evidence type="ECO:0000259" key="10">
    <source>
        <dbReference type="Pfam" id="PF13089"/>
    </source>
</evidence>
<evidence type="ECO:0000256" key="8">
    <source>
        <dbReference type="SAM" id="MobiDB-lite"/>
    </source>
</evidence>
<dbReference type="GO" id="GO:0005524">
    <property type="term" value="F:ATP binding"/>
    <property type="evidence" value="ECO:0007669"/>
    <property type="project" value="UniProtKB-KW"/>
</dbReference>
<feature type="binding site" evidence="6">
    <location>
        <position position="526"/>
    </location>
    <ligand>
        <name>Mg(2+)</name>
        <dbReference type="ChEBI" id="CHEBI:18420"/>
    </ligand>
</feature>
<feature type="region of interest" description="Disordered" evidence="8">
    <location>
        <begin position="20"/>
        <end position="124"/>
    </location>
</feature>
<dbReference type="HOGENOM" id="CLU_009678_5_0_7"/>
<dbReference type="Proteomes" id="UP000008825">
    <property type="component" value="Chromosome"/>
</dbReference>
<keyword evidence="1 6" id="KW-0597">Phosphoprotein</keyword>